<dbReference type="InterPro" id="IPR013128">
    <property type="entry name" value="Peptidase_C1A"/>
</dbReference>
<dbReference type="InterPro" id="IPR038765">
    <property type="entry name" value="Papain-like_cys_pep_sf"/>
</dbReference>
<evidence type="ECO:0000256" key="1">
    <source>
        <dbReference type="ARBA" id="ARBA00008455"/>
    </source>
</evidence>
<dbReference type="Proteomes" id="UP000694888">
    <property type="component" value="Unplaced"/>
</dbReference>
<organism evidence="6 7">
    <name type="scientific">Aplysia californica</name>
    <name type="common">California sea hare</name>
    <dbReference type="NCBI Taxonomy" id="6500"/>
    <lineage>
        <taxon>Eukaryota</taxon>
        <taxon>Metazoa</taxon>
        <taxon>Spiralia</taxon>
        <taxon>Lophotrochozoa</taxon>
        <taxon>Mollusca</taxon>
        <taxon>Gastropoda</taxon>
        <taxon>Heterobranchia</taxon>
        <taxon>Euthyneura</taxon>
        <taxon>Tectipleura</taxon>
        <taxon>Aplysiida</taxon>
        <taxon>Aplysioidea</taxon>
        <taxon>Aplysiidae</taxon>
        <taxon>Aplysia</taxon>
    </lineage>
</organism>
<keyword evidence="2 7" id="KW-0645">Protease</keyword>
<dbReference type="SMART" id="SM00645">
    <property type="entry name" value="Pept_C1"/>
    <property type="match status" value="1"/>
</dbReference>
<evidence type="ECO:0000259" key="5">
    <source>
        <dbReference type="SMART" id="SM00645"/>
    </source>
</evidence>
<reference evidence="7" key="1">
    <citation type="submission" date="2025-08" db="UniProtKB">
        <authorList>
            <consortium name="RefSeq"/>
        </authorList>
    </citation>
    <scope>IDENTIFICATION</scope>
</reference>
<accession>A0ABM1VZP6</accession>
<gene>
    <name evidence="7" type="primary">LOC101860358</name>
</gene>
<feature type="domain" description="Peptidase C1A papain C-terminal" evidence="5">
    <location>
        <begin position="28"/>
        <end position="258"/>
    </location>
</feature>
<dbReference type="InterPro" id="IPR039417">
    <property type="entry name" value="Peptidase_C1A_papain-like"/>
</dbReference>
<dbReference type="Gene3D" id="3.90.70.10">
    <property type="entry name" value="Cysteine proteinases"/>
    <property type="match status" value="1"/>
</dbReference>
<dbReference type="InterPro" id="IPR000668">
    <property type="entry name" value="Peptidase_C1A_C"/>
</dbReference>
<dbReference type="InterPro" id="IPR025660">
    <property type="entry name" value="Pept_his_AS"/>
</dbReference>
<dbReference type="SUPFAM" id="SSF54001">
    <property type="entry name" value="Cysteine proteinases"/>
    <property type="match status" value="1"/>
</dbReference>
<protein>
    <submittedName>
        <fullName evidence="7">LOW QUALITY PROTEIN: probable cysteine protease RD19D</fullName>
    </submittedName>
</protein>
<comment type="similarity">
    <text evidence="1">Belongs to the peptidase C1 family.</text>
</comment>
<dbReference type="PANTHER" id="PTHR12411">
    <property type="entry name" value="CYSTEINE PROTEASE FAMILY C1-RELATED"/>
    <property type="match status" value="1"/>
</dbReference>
<evidence type="ECO:0000313" key="7">
    <source>
        <dbReference type="RefSeq" id="XP_035827889.1"/>
    </source>
</evidence>
<dbReference type="InterPro" id="IPR000169">
    <property type="entry name" value="Pept_cys_AS"/>
</dbReference>
<dbReference type="GO" id="GO:0008233">
    <property type="term" value="F:peptidase activity"/>
    <property type="evidence" value="ECO:0007669"/>
    <property type="project" value="UniProtKB-KW"/>
</dbReference>
<dbReference type="PRINTS" id="PR00705">
    <property type="entry name" value="PAPAIN"/>
</dbReference>
<proteinExistence type="inferred from homology"/>
<evidence type="ECO:0000313" key="6">
    <source>
        <dbReference type="Proteomes" id="UP000694888"/>
    </source>
</evidence>
<evidence type="ECO:0000256" key="4">
    <source>
        <dbReference type="ARBA" id="ARBA00022807"/>
    </source>
</evidence>
<name>A0ABM1VZP6_APLCA</name>
<dbReference type="PROSITE" id="PS00139">
    <property type="entry name" value="THIOL_PROTEASE_CYS"/>
    <property type="match status" value="1"/>
</dbReference>
<keyword evidence="4" id="KW-0788">Thiol protease</keyword>
<keyword evidence="6" id="KW-1185">Reference proteome</keyword>
<dbReference type="GeneID" id="101860358"/>
<dbReference type="RefSeq" id="XP_035827889.1">
    <property type="nucleotide sequence ID" value="XM_035971996.1"/>
</dbReference>
<sequence length="260" mass="28714">MTSTVPPDFEERQSHLAEFSTDLEELVAPEHFDVTGTGAVTSVKNQGLAGTCWAFATIGNLEGQYFMKTKENATSHSPEQLSDCSSFYDKKTKHWTCGLYGGWPNAAYQYVKQTGGINTDADYPYFIGSWQVQQVPICSAMIKPEKFVPGIKVKDYQYVPKDEGAIAKFLIKNGPLSIVFDAHDLLGYSGGVVKPDSCTPKNTNHCVLLVGYGHDKKSGLDYWKFKNSWGQTWGEDGYFRMQRGVGACGVNLMVSSAILE</sequence>
<dbReference type="GO" id="GO:0006508">
    <property type="term" value="P:proteolysis"/>
    <property type="evidence" value="ECO:0007669"/>
    <property type="project" value="UniProtKB-KW"/>
</dbReference>
<dbReference type="CDD" id="cd02248">
    <property type="entry name" value="Peptidase_C1A"/>
    <property type="match status" value="1"/>
</dbReference>
<evidence type="ECO:0000256" key="2">
    <source>
        <dbReference type="ARBA" id="ARBA00022670"/>
    </source>
</evidence>
<evidence type="ECO:0000256" key="3">
    <source>
        <dbReference type="ARBA" id="ARBA00022801"/>
    </source>
</evidence>
<dbReference type="Pfam" id="PF00112">
    <property type="entry name" value="Peptidase_C1"/>
    <property type="match status" value="1"/>
</dbReference>
<dbReference type="PROSITE" id="PS00639">
    <property type="entry name" value="THIOL_PROTEASE_HIS"/>
    <property type="match status" value="1"/>
</dbReference>
<keyword evidence="3" id="KW-0378">Hydrolase</keyword>